<evidence type="ECO:0000256" key="4">
    <source>
        <dbReference type="ARBA" id="ARBA00022655"/>
    </source>
</evidence>
<comment type="cofactor">
    <cofactor evidence="8 11">
        <name>Mg(2+)</name>
        <dbReference type="ChEBI" id="CHEBI:18420"/>
    </cofactor>
    <text evidence="8 11">Binds 1 Mg(2+) ion per subunit.</text>
</comment>
<comment type="subcellular location">
    <subcellularLocation>
        <location evidence="8">Cytoplasm</location>
    </subcellularLocation>
</comment>
<comment type="function">
    <text evidence="7 8">Catalyzes the reversible reaction in which hydroxymethyl group from 5,10-methylenetetrahydrofolate is transferred onto alpha-ketoisovalerate to form ketopantoate.</text>
</comment>
<feature type="binding site" evidence="8 11">
    <location>
        <position position="45"/>
    </location>
    <ligand>
        <name>Mg(2+)</name>
        <dbReference type="ChEBI" id="CHEBI:18420"/>
    </ligand>
</feature>
<dbReference type="PIRSF" id="PIRSF000388">
    <property type="entry name" value="Pantoate_hydroxy_MeTrfase"/>
    <property type="match status" value="1"/>
</dbReference>
<dbReference type="InterPro" id="IPR040442">
    <property type="entry name" value="Pyrv_kinase-like_dom_sf"/>
</dbReference>
<comment type="subunit">
    <text evidence="3 8">Homodecamer; pentamer of dimers.</text>
</comment>
<comment type="catalytic activity">
    <reaction evidence="8">
        <text>(6R)-5,10-methylene-5,6,7,8-tetrahydrofolate + 3-methyl-2-oxobutanoate + H2O = 2-dehydropantoate + (6S)-5,6,7,8-tetrahydrofolate</text>
        <dbReference type="Rhea" id="RHEA:11824"/>
        <dbReference type="ChEBI" id="CHEBI:11561"/>
        <dbReference type="ChEBI" id="CHEBI:11851"/>
        <dbReference type="ChEBI" id="CHEBI:15377"/>
        <dbReference type="ChEBI" id="CHEBI:15636"/>
        <dbReference type="ChEBI" id="CHEBI:57453"/>
        <dbReference type="EC" id="2.1.2.11"/>
    </reaction>
</comment>
<keyword evidence="4 8" id="KW-0566">Pantothenate biosynthesis</keyword>
<dbReference type="EMBL" id="DRMS01000044">
    <property type="protein sequence ID" value="HFC91405.1"/>
    <property type="molecule type" value="Genomic_DNA"/>
</dbReference>
<evidence type="ECO:0000256" key="7">
    <source>
        <dbReference type="ARBA" id="ARBA00056497"/>
    </source>
</evidence>
<reference evidence="12" key="1">
    <citation type="journal article" date="2020" name="mSystems">
        <title>Genome- and Community-Level Interaction Insights into Carbon Utilization and Element Cycling Functions of Hydrothermarchaeota in Hydrothermal Sediment.</title>
        <authorList>
            <person name="Zhou Z."/>
            <person name="Liu Y."/>
            <person name="Xu W."/>
            <person name="Pan J."/>
            <person name="Luo Z.H."/>
            <person name="Li M."/>
        </authorList>
    </citation>
    <scope>NUCLEOTIDE SEQUENCE [LARGE SCALE GENOMIC DNA]</scope>
    <source>
        <strain evidence="12">HyVt-493</strain>
    </source>
</reference>
<organism evidence="12">
    <name type="scientific">Leucothrix mucor</name>
    <dbReference type="NCBI Taxonomy" id="45248"/>
    <lineage>
        <taxon>Bacteria</taxon>
        <taxon>Pseudomonadati</taxon>
        <taxon>Pseudomonadota</taxon>
        <taxon>Gammaproteobacteria</taxon>
        <taxon>Thiotrichales</taxon>
        <taxon>Thiotrichaceae</taxon>
        <taxon>Leucothrix</taxon>
    </lineage>
</organism>
<evidence type="ECO:0000256" key="1">
    <source>
        <dbReference type="ARBA" id="ARBA00005033"/>
    </source>
</evidence>
<dbReference type="CDD" id="cd06557">
    <property type="entry name" value="KPHMT-like"/>
    <property type="match status" value="1"/>
</dbReference>
<dbReference type="SUPFAM" id="SSF51621">
    <property type="entry name" value="Phosphoenolpyruvate/pyruvate domain"/>
    <property type="match status" value="1"/>
</dbReference>
<feature type="binding site" evidence="8 10">
    <location>
        <position position="84"/>
    </location>
    <ligand>
        <name>3-methyl-2-oxobutanoate</name>
        <dbReference type="ChEBI" id="CHEBI:11851"/>
    </ligand>
</feature>
<protein>
    <recommendedName>
        <fullName evidence="8">3-methyl-2-oxobutanoate hydroxymethyltransferase</fullName>
        <ecNumber evidence="8">2.1.2.11</ecNumber>
    </recommendedName>
    <alternativeName>
        <fullName evidence="8">Ketopantoate hydroxymethyltransferase</fullName>
        <shortName evidence="8">KPHMT</shortName>
    </alternativeName>
</protein>
<dbReference type="Gene3D" id="3.20.20.60">
    <property type="entry name" value="Phosphoenolpyruvate-binding domains"/>
    <property type="match status" value="1"/>
</dbReference>
<accession>A0A7V2SYC8</accession>
<feature type="active site" description="Proton acceptor" evidence="8 9">
    <location>
        <position position="182"/>
    </location>
</feature>
<dbReference type="UniPathway" id="UPA00028">
    <property type="reaction ID" value="UER00003"/>
</dbReference>
<dbReference type="NCBIfam" id="TIGR00222">
    <property type="entry name" value="panB"/>
    <property type="match status" value="1"/>
</dbReference>
<dbReference type="InterPro" id="IPR003700">
    <property type="entry name" value="Pantoate_hydroxy_MeTrfase"/>
</dbReference>
<dbReference type="NCBIfam" id="NF001452">
    <property type="entry name" value="PRK00311.1"/>
    <property type="match status" value="1"/>
</dbReference>
<dbReference type="InterPro" id="IPR015813">
    <property type="entry name" value="Pyrv/PenolPyrv_kinase-like_dom"/>
</dbReference>
<evidence type="ECO:0000256" key="11">
    <source>
        <dbReference type="PIRSR" id="PIRSR000388-3"/>
    </source>
</evidence>
<evidence type="ECO:0000256" key="5">
    <source>
        <dbReference type="ARBA" id="ARBA00022679"/>
    </source>
</evidence>
<comment type="caution">
    <text evidence="12">The sequence shown here is derived from an EMBL/GenBank/DDBJ whole genome shotgun (WGS) entry which is preliminary data.</text>
</comment>
<dbReference type="AlphaFoldDB" id="A0A7V2SYC8"/>
<dbReference type="GO" id="GO:0000287">
    <property type="term" value="F:magnesium ion binding"/>
    <property type="evidence" value="ECO:0007669"/>
    <property type="project" value="TreeGrafter"/>
</dbReference>
<dbReference type="HAMAP" id="MF_00156">
    <property type="entry name" value="PanB"/>
    <property type="match status" value="1"/>
</dbReference>
<feature type="binding site" evidence="8 10">
    <location>
        <position position="113"/>
    </location>
    <ligand>
        <name>3-methyl-2-oxobutanoate</name>
        <dbReference type="ChEBI" id="CHEBI:11851"/>
    </ligand>
</feature>
<evidence type="ECO:0000256" key="3">
    <source>
        <dbReference type="ARBA" id="ARBA00011424"/>
    </source>
</evidence>
<dbReference type="FunFam" id="3.20.20.60:FF:000003">
    <property type="entry name" value="3-methyl-2-oxobutanoate hydroxymethyltransferase"/>
    <property type="match status" value="1"/>
</dbReference>
<evidence type="ECO:0000256" key="6">
    <source>
        <dbReference type="ARBA" id="ARBA00022723"/>
    </source>
</evidence>
<keyword evidence="8" id="KW-0963">Cytoplasm</keyword>
<feature type="binding site" evidence="8 11">
    <location>
        <position position="115"/>
    </location>
    <ligand>
        <name>Mg(2+)</name>
        <dbReference type="ChEBI" id="CHEBI:18420"/>
    </ligand>
</feature>
<feature type="binding site" evidence="8 10">
    <location>
        <begin position="45"/>
        <end position="46"/>
    </location>
    <ligand>
        <name>3-methyl-2-oxobutanoate</name>
        <dbReference type="ChEBI" id="CHEBI:11851"/>
    </ligand>
</feature>
<evidence type="ECO:0000256" key="8">
    <source>
        <dbReference type="HAMAP-Rule" id="MF_00156"/>
    </source>
</evidence>
<comment type="pathway">
    <text evidence="1 8">Cofactor biosynthesis; (R)-pantothenate biosynthesis; (R)-pantoate from 3-methyl-2-oxobutanoate: step 1/2.</text>
</comment>
<dbReference type="GO" id="GO:0005737">
    <property type="term" value="C:cytoplasm"/>
    <property type="evidence" value="ECO:0007669"/>
    <property type="project" value="UniProtKB-SubCell"/>
</dbReference>
<keyword evidence="6 8" id="KW-0479">Metal-binding</keyword>
<gene>
    <name evidence="8 12" type="primary">panB</name>
    <name evidence="12" type="ORF">ENJ51_01185</name>
</gene>
<evidence type="ECO:0000256" key="2">
    <source>
        <dbReference type="ARBA" id="ARBA00008676"/>
    </source>
</evidence>
<evidence type="ECO:0000256" key="10">
    <source>
        <dbReference type="PIRSR" id="PIRSR000388-2"/>
    </source>
</evidence>
<dbReference type="GO" id="GO:0015940">
    <property type="term" value="P:pantothenate biosynthetic process"/>
    <property type="evidence" value="ECO:0007669"/>
    <property type="project" value="UniProtKB-UniRule"/>
</dbReference>
<sequence>MATITVKKLRKMKQEGDKIAMLTAYDASFARILNQQSVDVILVGDSLGMVMQGHDSTVPVTMDDMVYHTRIVSPECKHSLVLGDLPFMSCTSPKQAIKNATRLMQQGGAHMVKMEGGKAQIENVAQLTRHGVPVCAHLGLQPQSVHKLGGYFVQGRDQKVADKILNDALLLQDAGADMVLMECVPISLAKTVTEALEVPTIGIGAGRDCDGQVLVLQDMLGISRKAPSFSQDFLTGESKGVAGAVADFVSHVKAQTFPSNEQCFV</sequence>
<comment type="similarity">
    <text evidence="2 8">Belongs to the PanB family.</text>
</comment>
<evidence type="ECO:0000313" key="12">
    <source>
        <dbReference type="EMBL" id="HFC91405.1"/>
    </source>
</evidence>
<dbReference type="Proteomes" id="UP000885750">
    <property type="component" value="Unassembled WGS sequence"/>
</dbReference>
<feature type="binding site" evidence="8 11">
    <location>
        <position position="84"/>
    </location>
    <ligand>
        <name>Mg(2+)</name>
        <dbReference type="ChEBI" id="CHEBI:18420"/>
    </ligand>
</feature>
<dbReference type="EC" id="2.1.2.11" evidence="8"/>
<keyword evidence="5 8" id="KW-0808">Transferase</keyword>
<dbReference type="GO" id="GO:0003864">
    <property type="term" value="F:3-methyl-2-oxobutanoate hydroxymethyltransferase activity"/>
    <property type="evidence" value="ECO:0007669"/>
    <property type="project" value="UniProtKB-UniRule"/>
</dbReference>
<dbReference type="PANTHER" id="PTHR20881:SF0">
    <property type="entry name" value="3-METHYL-2-OXOBUTANOATE HYDROXYMETHYLTRANSFERASE"/>
    <property type="match status" value="1"/>
</dbReference>
<dbReference type="Pfam" id="PF02548">
    <property type="entry name" value="Pantoate_transf"/>
    <property type="match status" value="1"/>
</dbReference>
<evidence type="ECO:0000256" key="9">
    <source>
        <dbReference type="PIRSR" id="PIRSR000388-1"/>
    </source>
</evidence>
<dbReference type="PANTHER" id="PTHR20881">
    <property type="entry name" value="3-METHYL-2-OXOBUTANOATE HYDROXYMETHYLTRANSFERASE"/>
    <property type="match status" value="1"/>
</dbReference>
<proteinExistence type="inferred from homology"/>
<name>A0A7V2SYC8_LEUMU</name>
<keyword evidence="8 11" id="KW-0460">Magnesium</keyword>